<evidence type="ECO:0000256" key="7">
    <source>
        <dbReference type="ARBA" id="ARBA00023004"/>
    </source>
</evidence>
<keyword evidence="10 12" id="KW-0472">Membrane</keyword>
<keyword evidence="17" id="KW-0675">Receptor</keyword>
<keyword evidence="9 13" id="KW-0798">TonB box</keyword>
<evidence type="ECO:0000256" key="10">
    <source>
        <dbReference type="ARBA" id="ARBA00023136"/>
    </source>
</evidence>
<evidence type="ECO:0000256" key="4">
    <source>
        <dbReference type="ARBA" id="ARBA00022496"/>
    </source>
</evidence>
<accession>A0A934RXC7</accession>
<keyword evidence="4" id="KW-0410">Iron transport</keyword>
<dbReference type="Gene3D" id="2.170.130.10">
    <property type="entry name" value="TonB-dependent receptor, plug domain"/>
    <property type="match status" value="1"/>
</dbReference>
<dbReference type="Proteomes" id="UP000617628">
    <property type="component" value="Unassembled WGS sequence"/>
</dbReference>
<evidence type="ECO:0000256" key="14">
    <source>
        <dbReference type="SAM" id="MobiDB-lite"/>
    </source>
</evidence>
<evidence type="ECO:0000256" key="11">
    <source>
        <dbReference type="ARBA" id="ARBA00023237"/>
    </source>
</evidence>
<evidence type="ECO:0000256" key="1">
    <source>
        <dbReference type="ARBA" id="ARBA00004571"/>
    </source>
</evidence>
<feature type="region of interest" description="Disordered" evidence="14">
    <location>
        <begin position="1"/>
        <end position="24"/>
    </location>
</feature>
<feature type="domain" description="TonB-dependent receptor plug" evidence="16">
    <location>
        <begin position="85"/>
        <end position="168"/>
    </location>
</feature>
<dbReference type="InterPro" id="IPR037066">
    <property type="entry name" value="Plug_dom_sf"/>
</dbReference>
<dbReference type="EMBL" id="JAENIL010000013">
    <property type="protein sequence ID" value="MBK1876959.1"/>
    <property type="molecule type" value="Genomic_DNA"/>
</dbReference>
<dbReference type="RefSeq" id="WP_200355175.1">
    <property type="nucleotide sequence ID" value="NZ_JAENIL010000013.1"/>
</dbReference>
<comment type="similarity">
    <text evidence="12 13">Belongs to the TonB-dependent receptor family.</text>
</comment>
<keyword evidence="3 12" id="KW-1134">Transmembrane beta strand</keyword>
<evidence type="ECO:0000256" key="5">
    <source>
        <dbReference type="ARBA" id="ARBA00022692"/>
    </source>
</evidence>
<gene>
    <name evidence="17" type="ORF">JIN87_08775</name>
</gene>
<feature type="domain" description="TonB-dependent receptor-like beta-barrel" evidence="15">
    <location>
        <begin position="290"/>
        <end position="844"/>
    </location>
</feature>
<dbReference type="GO" id="GO:0009279">
    <property type="term" value="C:cell outer membrane"/>
    <property type="evidence" value="ECO:0007669"/>
    <property type="project" value="UniProtKB-SubCell"/>
</dbReference>
<evidence type="ECO:0000256" key="2">
    <source>
        <dbReference type="ARBA" id="ARBA00022448"/>
    </source>
</evidence>
<dbReference type="Gene3D" id="2.40.170.20">
    <property type="entry name" value="TonB-dependent receptor, beta-barrel domain"/>
    <property type="match status" value="1"/>
</dbReference>
<comment type="subcellular location">
    <subcellularLocation>
        <location evidence="1 12">Cell outer membrane</location>
        <topology evidence="1 12">Multi-pass membrane protein</topology>
    </subcellularLocation>
</comment>
<dbReference type="SUPFAM" id="SSF56935">
    <property type="entry name" value="Porins"/>
    <property type="match status" value="1"/>
</dbReference>
<keyword evidence="2 12" id="KW-0813">Transport</keyword>
<dbReference type="InterPro" id="IPR012910">
    <property type="entry name" value="Plug_dom"/>
</dbReference>
<keyword evidence="6" id="KW-0732">Signal</keyword>
<evidence type="ECO:0000256" key="13">
    <source>
        <dbReference type="RuleBase" id="RU003357"/>
    </source>
</evidence>
<evidence type="ECO:0000256" key="8">
    <source>
        <dbReference type="ARBA" id="ARBA00023065"/>
    </source>
</evidence>
<dbReference type="GO" id="GO:0015344">
    <property type="term" value="F:siderophore uptake transmembrane transporter activity"/>
    <property type="evidence" value="ECO:0007669"/>
    <property type="project" value="TreeGrafter"/>
</dbReference>
<evidence type="ECO:0000256" key="6">
    <source>
        <dbReference type="ARBA" id="ARBA00022729"/>
    </source>
</evidence>
<evidence type="ECO:0000259" key="15">
    <source>
        <dbReference type="Pfam" id="PF00593"/>
    </source>
</evidence>
<keyword evidence="18" id="KW-1185">Reference proteome</keyword>
<dbReference type="PANTHER" id="PTHR32552:SF89">
    <property type="entry name" value="CATECHOLATE SIDEROPHORE RECEPTOR FIU"/>
    <property type="match status" value="1"/>
</dbReference>
<dbReference type="PANTHER" id="PTHR32552">
    <property type="entry name" value="FERRICHROME IRON RECEPTOR-RELATED"/>
    <property type="match status" value="1"/>
</dbReference>
<dbReference type="PROSITE" id="PS52016">
    <property type="entry name" value="TONB_DEPENDENT_REC_3"/>
    <property type="match status" value="1"/>
</dbReference>
<evidence type="ECO:0000313" key="18">
    <source>
        <dbReference type="Proteomes" id="UP000617628"/>
    </source>
</evidence>
<dbReference type="AlphaFoldDB" id="A0A934RXC7"/>
<reference evidence="17" key="1">
    <citation type="submission" date="2021-01" db="EMBL/GenBank/DDBJ databases">
        <title>Modified the classification status of verrucomicrobia.</title>
        <authorList>
            <person name="Feng X."/>
        </authorList>
    </citation>
    <scope>NUCLEOTIDE SEQUENCE</scope>
    <source>
        <strain evidence="17">KCTC 13126</strain>
    </source>
</reference>
<protein>
    <submittedName>
        <fullName evidence="17">TonB-dependent receptor</fullName>
    </submittedName>
</protein>
<name>A0A934RXC7_9BACT</name>
<dbReference type="Pfam" id="PF07715">
    <property type="entry name" value="Plug"/>
    <property type="match status" value="1"/>
</dbReference>
<keyword evidence="5 12" id="KW-0812">Transmembrane</keyword>
<dbReference type="InterPro" id="IPR036942">
    <property type="entry name" value="Beta-barrel_TonB_sf"/>
</dbReference>
<dbReference type="Pfam" id="PF00593">
    <property type="entry name" value="TonB_dep_Rec_b-barrel"/>
    <property type="match status" value="1"/>
</dbReference>
<dbReference type="InterPro" id="IPR000531">
    <property type="entry name" value="Beta-barrel_TonB"/>
</dbReference>
<keyword evidence="7" id="KW-0408">Iron</keyword>
<organism evidence="17 18">
    <name type="scientific">Pelagicoccus mobilis</name>
    <dbReference type="NCBI Taxonomy" id="415221"/>
    <lineage>
        <taxon>Bacteria</taxon>
        <taxon>Pseudomonadati</taxon>
        <taxon>Verrucomicrobiota</taxon>
        <taxon>Opitutia</taxon>
        <taxon>Puniceicoccales</taxon>
        <taxon>Pelagicoccaceae</taxon>
        <taxon>Pelagicoccus</taxon>
    </lineage>
</organism>
<keyword evidence="8" id="KW-0406">Ion transport</keyword>
<comment type="caution">
    <text evidence="17">The sequence shown here is derived from an EMBL/GenBank/DDBJ whole genome shotgun (WGS) entry which is preliminary data.</text>
</comment>
<evidence type="ECO:0000259" key="16">
    <source>
        <dbReference type="Pfam" id="PF07715"/>
    </source>
</evidence>
<proteinExistence type="inferred from homology"/>
<sequence length="878" mass="96252">MSNTNPLNAGVSAVRSRPTGSESATGVAPLAKIAVAMALLGISVPVMAQESGSGMEVFETFTAVGQGESRANNSLNLEALDIAMPGATPEKMVDKIPGVNVATSDPFGFYEFANDIRVRAFSIDNLGVTLDGVPVGNSNPRYGSPIGRLVDPANLTTIKVSQGAGDVTTPAYQALGGSLQYFTKDPSREQGAMVSASYGSFDHISLFAKYEIGEFAPGLTGYVSGSHFEFTPKGLEGLGKNMGRRYEAKFKYDAPSEKVDVTYAVTYNDRDDFDTMSMSYSDYTGLEAGNYLGTGTGYIEYTPWTHPGLGTWNYGDFTDRGRNFGPIAYLDQTAGPGEGTNAIYYDKWRNGRMDTLHRFNFDFDLDTGKDLSVVTYYQDKSNYGLWGRGQSYAQTQVRAAYMNDPSRTDIWGQMWYDADGNAISESGDIVDEYGSDHAIVAPGTPVYADGVDFVPGVPGRTARDEDFGGHRYGLSATYTWETENNKLIFGGWYEFDYHGTERPNYNLDGGNILGDFRYDQFNFTNYTRYIDQSVTQLWIQDTYSAMDGKLDIIAGVKALQLDRDANGFLSIGEWLKNEETFRSTKYEDMFLPQFGLLYSLNDSTELFFNYSENMATPTSGTITTAGDTFNPDILKPEYSDNFDIGLRGNFNGGSYTLQAYSISYTDRILASAVPIDDPNAGAAGNSVYQNVGGVDSWGIEASGDIMTGIDGLSFSGSIALQETTFQEDLLDSVVFIGEGDAAPTAAEGYRVAPTSNPLAYEIYEDISDNDLGNTPFLTANFDAIYRKGNFRYTFGGKYYDDVYVNTLNTQPLDSYTVFDGSISYSGKTDTPLEGWKASLNVYNVFDQYFFTAAGYTDEDGSVRADRGRQFTLKMETTF</sequence>
<evidence type="ECO:0000256" key="9">
    <source>
        <dbReference type="ARBA" id="ARBA00023077"/>
    </source>
</evidence>
<keyword evidence="11 12" id="KW-0998">Cell outer membrane</keyword>
<dbReference type="InterPro" id="IPR039426">
    <property type="entry name" value="TonB-dep_rcpt-like"/>
</dbReference>
<evidence type="ECO:0000313" key="17">
    <source>
        <dbReference type="EMBL" id="MBK1876959.1"/>
    </source>
</evidence>
<evidence type="ECO:0000256" key="3">
    <source>
        <dbReference type="ARBA" id="ARBA00022452"/>
    </source>
</evidence>
<evidence type="ECO:0000256" key="12">
    <source>
        <dbReference type="PROSITE-ProRule" id="PRU01360"/>
    </source>
</evidence>